<evidence type="ECO:0000256" key="1">
    <source>
        <dbReference type="SAM" id="MobiDB-lite"/>
    </source>
</evidence>
<evidence type="ECO:0000313" key="2">
    <source>
        <dbReference type="EMBL" id="KRV50916.1"/>
    </source>
</evidence>
<feature type="region of interest" description="Disordered" evidence="1">
    <location>
        <begin position="15"/>
        <end position="45"/>
    </location>
</feature>
<gene>
    <name evidence="2" type="ORF">AQ490_13305</name>
</gene>
<evidence type="ECO:0008006" key="4">
    <source>
        <dbReference type="Google" id="ProtNLM"/>
    </source>
</evidence>
<organism evidence="2 3">
    <name type="scientific">Wenjunlia vitaminophila</name>
    <name type="common">Streptomyces vitaminophilus</name>
    <dbReference type="NCBI Taxonomy" id="76728"/>
    <lineage>
        <taxon>Bacteria</taxon>
        <taxon>Bacillati</taxon>
        <taxon>Actinomycetota</taxon>
        <taxon>Actinomycetes</taxon>
        <taxon>Kitasatosporales</taxon>
        <taxon>Streptomycetaceae</taxon>
        <taxon>Wenjunlia</taxon>
    </lineage>
</organism>
<proteinExistence type="predicted"/>
<dbReference type="STRING" id="76728.AQ490_13305"/>
<reference evidence="2 3" key="1">
    <citation type="submission" date="2015-10" db="EMBL/GenBank/DDBJ databases">
        <title>Draft genome sequence of pyrrolomycin-producing Streptomyces vitaminophilus.</title>
        <authorList>
            <person name="Graham D.E."/>
            <person name="Mahan K.M."/>
            <person name="Klingeman D.M."/>
            <person name="Hettich R.L."/>
            <person name="Parry R.J."/>
        </authorList>
    </citation>
    <scope>NUCLEOTIDE SEQUENCE [LARGE SCALE GENOMIC DNA]</scope>
    <source>
        <strain evidence="2 3">ATCC 31673</strain>
    </source>
</reference>
<dbReference type="AlphaFoldDB" id="A0A0T6LXU3"/>
<feature type="compositionally biased region" description="Low complexity" evidence="1">
    <location>
        <begin position="27"/>
        <end position="39"/>
    </location>
</feature>
<dbReference type="EMBL" id="LLZU01000003">
    <property type="protein sequence ID" value="KRV50916.1"/>
    <property type="molecule type" value="Genomic_DNA"/>
</dbReference>
<sequence>MLAVAAVPVLLVGCSGSSDDSDSSEKSATPTVASSPSASLEPAKFTRLPNACKTLSKNTVKDLVPKTKDASGDAAKSPDANARASCSWNGLNGYQYRWLDVALQRSDTLPGVGSAEDQAKAAFRKLKKSTATVEGVRKGEQPTIRVADVGDESQLVSAEVVKDKENYRDVTVVARTSNVVLTVSYDGAGFEGEKPPSATTMERAALKAAKEVLAQIT</sequence>
<dbReference type="eggNOG" id="ENOG5033MFY">
    <property type="taxonomic scope" value="Bacteria"/>
</dbReference>
<name>A0A0T6LXU3_WENVI</name>
<evidence type="ECO:0000313" key="3">
    <source>
        <dbReference type="Proteomes" id="UP000050867"/>
    </source>
</evidence>
<protein>
    <recommendedName>
        <fullName evidence="4">DUF3558 domain-containing protein</fullName>
    </recommendedName>
</protein>
<comment type="caution">
    <text evidence="2">The sequence shown here is derived from an EMBL/GenBank/DDBJ whole genome shotgun (WGS) entry which is preliminary data.</text>
</comment>
<dbReference type="Proteomes" id="UP000050867">
    <property type="component" value="Unassembled WGS sequence"/>
</dbReference>
<keyword evidence="3" id="KW-1185">Reference proteome</keyword>
<accession>A0A0T6LXU3</accession>